<dbReference type="GO" id="GO:0006886">
    <property type="term" value="P:intracellular protein transport"/>
    <property type="evidence" value="ECO:0000318"/>
    <property type="project" value="GO_Central"/>
</dbReference>
<evidence type="ECO:0000313" key="3">
    <source>
        <dbReference type="Proteomes" id="UP000001593"/>
    </source>
</evidence>
<evidence type="ECO:0000256" key="1">
    <source>
        <dbReference type="ARBA" id="ARBA00006270"/>
    </source>
</evidence>
<dbReference type="InParanoid" id="A7STG0"/>
<proteinExistence type="inferred from homology"/>
<dbReference type="PhylomeDB" id="A7STG0"/>
<dbReference type="Gene3D" id="3.40.50.300">
    <property type="entry name" value="P-loop containing nucleotide triphosphate hydrolases"/>
    <property type="match status" value="1"/>
</dbReference>
<dbReference type="GO" id="GO:0034389">
    <property type="term" value="P:lipid droplet organization"/>
    <property type="evidence" value="ECO:0000318"/>
    <property type="project" value="GO_Central"/>
</dbReference>
<dbReference type="EMBL" id="DS469795">
    <property type="protein sequence ID" value="EDO33015.1"/>
    <property type="molecule type" value="Genomic_DNA"/>
</dbReference>
<dbReference type="HOGENOM" id="CLU_041217_23_1_1"/>
<keyword evidence="3" id="KW-1185">Reference proteome</keyword>
<dbReference type="SMART" id="SM00175">
    <property type="entry name" value="RAB"/>
    <property type="match status" value="1"/>
</dbReference>
<dbReference type="PRINTS" id="PR00449">
    <property type="entry name" value="RASTRNSFRMNG"/>
</dbReference>
<dbReference type="InterPro" id="IPR005225">
    <property type="entry name" value="Small_GTP-bd"/>
</dbReference>
<dbReference type="eggNOG" id="KOG0087">
    <property type="taxonomic scope" value="Eukaryota"/>
</dbReference>
<evidence type="ECO:0000313" key="2">
    <source>
        <dbReference type="EMBL" id="EDO33015.1"/>
    </source>
</evidence>
<dbReference type="PANTHER" id="PTHR47979">
    <property type="entry name" value="DRAB11-RELATED"/>
    <property type="match status" value="1"/>
</dbReference>
<dbReference type="InterPro" id="IPR050209">
    <property type="entry name" value="Rab_GTPases_membrane_traffic"/>
</dbReference>
<dbReference type="InterPro" id="IPR001806">
    <property type="entry name" value="Small_GTPase"/>
</dbReference>
<organism evidence="2 3">
    <name type="scientific">Nematostella vectensis</name>
    <name type="common">Starlet sea anemone</name>
    <dbReference type="NCBI Taxonomy" id="45351"/>
    <lineage>
        <taxon>Eukaryota</taxon>
        <taxon>Metazoa</taxon>
        <taxon>Cnidaria</taxon>
        <taxon>Anthozoa</taxon>
        <taxon>Hexacorallia</taxon>
        <taxon>Actiniaria</taxon>
        <taxon>Edwardsiidae</taxon>
        <taxon>Nematostella</taxon>
    </lineage>
</organism>
<sequence length="181" mass="20867">DVDFEIISRQPNWDYEFKTLIIGNSGVGKSCLVNKLKNPHFDLKFVTSTVSMNDIFWEYFLYDNKKIKLTIGDTAGQERYFSILPAYFRGVQGVFLVFDITVEITFLQLHRWIDLARTTSGADSNIQLILVGNKKDMEDNRAVTYSRAKEFAAMNGFPYIETSAKDVDSLMDMFKKMLQLL</sequence>
<dbReference type="SMART" id="SM00173">
    <property type="entry name" value="RAS"/>
    <property type="match status" value="1"/>
</dbReference>
<dbReference type="SMART" id="SM00174">
    <property type="entry name" value="RHO"/>
    <property type="match status" value="1"/>
</dbReference>
<dbReference type="SUPFAM" id="SSF52540">
    <property type="entry name" value="P-loop containing nucleoside triphosphate hydrolases"/>
    <property type="match status" value="1"/>
</dbReference>
<reference evidence="2 3" key="1">
    <citation type="journal article" date="2007" name="Science">
        <title>Sea anemone genome reveals ancestral eumetazoan gene repertoire and genomic organization.</title>
        <authorList>
            <person name="Putnam N.H."/>
            <person name="Srivastava M."/>
            <person name="Hellsten U."/>
            <person name="Dirks B."/>
            <person name="Chapman J."/>
            <person name="Salamov A."/>
            <person name="Terry A."/>
            <person name="Shapiro H."/>
            <person name="Lindquist E."/>
            <person name="Kapitonov V.V."/>
            <person name="Jurka J."/>
            <person name="Genikhovich G."/>
            <person name="Grigoriev I.V."/>
            <person name="Lucas S.M."/>
            <person name="Steele R.E."/>
            <person name="Finnerty J.R."/>
            <person name="Technau U."/>
            <person name="Martindale M.Q."/>
            <person name="Rokhsar D.S."/>
        </authorList>
    </citation>
    <scope>NUCLEOTIDE SEQUENCE [LARGE SCALE GENOMIC DNA]</scope>
    <source>
        <strain evidence="3">CH2 X CH6</strain>
    </source>
</reference>
<dbReference type="FunFam" id="3.40.50.300:FF:004210">
    <property type="entry name" value="Small GTP-binding protein, putative"/>
    <property type="match status" value="1"/>
</dbReference>
<feature type="non-terminal residue" evidence="2">
    <location>
        <position position="181"/>
    </location>
</feature>
<dbReference type="GO" id="GO:0003924">
    <property type="term" value="F:GTPase activity"/>
    <property type="evidence" value="ECO:0000318"/>
    <property type="project" value="GO_Central"/>
</dbReference>
<feature type="non-terminal residue" evidence="2">
    <location>
        <position position="1"/>
    </location>
</feature>
<name>A7STG0_NEMVE</name>
<accession>A7STG0</accession>
<comment type="similarity">
    <text evidence="1">Belongs to the small GTPase superfamily. Rab family.</text>
</comment>
<gene>
    <name evidence="2" type="ORF">NEMVEDRAFT_v1g131020</name>
</gene>
<dbReference type="GO" id="GO:0005794">
    <property type="term" value="C:Golgi apparatus"/>
    <property type="evidence" value="ECO:0000318"/>
    <property type="project" value="GO_Central"/>
</dbReference>
<dbReference type="NCBIfam" id="TIGR00231">
    <property type="entry name" value="small_GTP"/>
    <property type="match status" value="1"/>
</dbReference>
<dbReference type="Pfam" id="PF00071">
    <property type="entry name" value="Ras"/>
    <property type="match status" value="1"/>
</dbReference>
<dbReference type="Proteomes" id="UP000001593">
    <property type="component" value="Unassembled WGS sequence"/>
</dbReference>
<dbReference type="InterPro" id="IPR027417">
    <property type="entry name" value="P-loop_NTPase"/>
</dbReference>
<dbReference type="PROSITE" id="PS51419">
    <property type="entry name" value="RAB"/>
    <property type="match status" value="1"/>
</dbReference>
<dbReference type="AlphaFoldDB" id="A7STG0"/>
<dbReference type="GO" id="GO:0005525">
    <property type="term" value="F:GTP binding"/>
    <property type="evidence" value="ECO:0007669"/>
    <property type="project" value="InterPro"/>
</dbReference>
<dbReference type="PROSITE" id="PS51421">
    <property type="entry name" value="RAS"/>
    <property type="match status" value="1"/>
</dbReference>
<dbReference type="CDD" id="cd00154">
    <property type="entry name" value="Rab"/>
    <property type="match status" value="1"/>
</dbReference>
<dbReference type="STRING" id="45351.A7STG0"/>
<protein>
    <submittedName>
        <fullName evidence="2">Uncharacterized protein</fullName>
    </submittedName>
</protein>
<dbReference type="GO" id="GO:0012505">
    <property type="term" value="C:endomembrane system"/>
    <property type="evidence" value="ECO:0000318"/>
    <property type="project" value="GO_Central"/>
</dbReference>